<dbReference type="PROSITE" id="PS50948">
    <property type="entry name" value="PAN"/>
    <property type="match status" value="1"/>
</dbReference>
<evidence type="ECO:0000256" key="1">
    <source>
        <dbReference type="SAM" id="SignalP"/>
    </source>
</evidence>
<evidence type="ECO:0000259" key="2">
    <source>
        <dbReference type="PROSITE" id="PS50948"/>
    </source>
</evidence>
<keyword evidence="1" id="KW-0732">Signal</keyword>
<organism evidence="3 4">
    <name type="scientific">Necator americanus</name>
    <name type="common">Human hookworm</name>
    <dbReference type="NCBI Taxonomy" id="51031"/>
    <lineage>
        <taxon>Eukaryota</taxon>
        <taxon>Metazoa</taxon>
        <taxon>Ecdysozoa</taxon>
        <taxon>Nematoda</taxon>
        <taxon>Chromadorea</taxon>
        <taxon>Rhabditida</taxon>
        <taxon>Rhabditina</taxon>
        <taxon>Rhabditomorpha</taxon>
        <taxon>Strongyloidea</taxon>
        <taxon>Ancylostomatidae</taxon>
        <taxon>Bunostominae</taxon>
        <taxon>Necator</taxon>
    </lineage>
</organism>
<dbReference type="Proteomes" id="UP000053676">
    <property type="component" value="Unassembled WGS sequence"/>
</dbReference>
<feature type="domain" description="Apple" evidence="2">
    <location>
        <begin position="26"/>
        <end position="110"/>
    </location>
</feature>
<evidence type="ECO:0000313" key="3">
    <source>
        <dbReference type="EMBL" id="ETN82656.1"/>
    </source>
</evidence>
<keyword evidence="4" id="KW-1185">Reference proteome</keyword>
<feature type="chain" id="PRO_5004825217" evidence="1">
    <location>
        <begin position="23"/>
        <end position="289"/>
    </location>
</feature>
<protein>
    <submittedName>
        <fullName evidence="3">PAN domain protein</fullName>
    </submittedName>
</protein>
<dbReference type="SUPFAM" id="SSF57414">
    <property type="entry name" value="Hairpin loop containing domain-like"/>
    <property type="match status" value="1"/>
</dbReference>
<dbReference type="OrthoDB" id="6273859at2759"/>
<dbReference type="KEGG" id="nai:NECAME_01941"/>
<gene>
    <name evidence="3" type="ORF">NECAME_01941</name>
</gene>
<proteinExistence type="predicted"/>
<dbReference type="Pfam" id="PF00024">
    <property type="entry name" value="PAN_1"/>
    <property type="match status" value="1"/>
</dbReference>
<dbReference type="AlphaFoldDB" id="W2TNE7"/>
<sequence length="289" mass="32540">MMYPTSMGITLFLALSLQPAFGLRVCSRKRYVFTSSAVLQRVHMPTHERCVERCIESITFCKAAVFTPYKEKLTGVCTLYSENSAQQPAALHPDASVEPVSTVHELLQSCPQFSLSEITYKLSTNHRKRLEYGNEKGRASDDEEIRSDAFFPDREQFGEETFRLTAERYATMTPLYPEDGRRKSSSLTRPIPLKSQFSESRDGLGRSYSEDYHRPKSPFEGVQAIIPVAVLHMGQAMKHGTHPHVFTLTPTQLHLLGQNGAHVPDLVVLARELGSVQELVVWVQLLSLV</sequence>
<dbReference type="InterPro" id="IPR003609">
    <property type="entry name" value="Pan_app"/>
</dbReference>
<dbReference type="EMBL" id="KI658411">
    <property type="protein sequence ID" value="ETN82656.1"/>
    <property type="molecule type" value="Genomic_DNA"/>
</dbReference>
<evidence type="ECO:0000313" key="4">
    <source>
        <dbReference type="Proteomes" id="UP000053676"/>
    </source>
</evidence>
<name>W2TNE7_NECAM</name>
<feature type="signal peptide" evidence="1">
    <location>
        <begin position="1"/>
        <end position="22"/>
    </location>
</feature>
<reference evidence="4" key="1">
    <citation type="journal article" date="2014" name="Nat. Genet.">
        <title>Genome of the human hookworm Necator americanus.</title>
        <authorList>
            <person name="Tang Y.T."/>
            <person name="Gao X."/>
            <person name="Rosa B.A."/>
            <person name="Abubucker S."/>
            <person name="Hallsworth-Pepin K."/>
            <person name="Martin J."/>
            <person name="Tyagi R."/>
            <person name="Heizer E."/>
            <person name="Zhang X."/>
            <person name="Bhonagiri-Palsikar V."/>
            <person name="Minx P."/>
            <person name="Warren W.C."/>
            <person name="Wang Q."/>
            <person name="Zhan B."/>
            <person name="Hotez P.J."/>
            <person name="Sternberg P.W."/>
            <person name="Dougall A."/>
            <person name="Gaze S.T."/>
            <person name="Mulvenna J."/>
            <person name="Sotillo J."/>
            <person name="Ranganathan S."/>
            <person name="Rabelo E.M."/>
            <person name="Wilson R.K."/>
            <person name="Felgner P.L."/>
            <person name="Bethony J."/>
            <person name="Hawdon J.M."/>
            <person name="Gasser R.B."/>
            <person name="Loukas A."/>
            <person name="Mitreva M."/>
        </authorList>
    </citation>
    <scope>NUCLEOTIDE SEQUENCE [LARGE SCALE GENOMIC DNA]</scope>
</reference>
<accession>W2TNE7</accession>